<organism evidence="1 2">
    <name type="scientific">Larsenimonas suaedae</name>
    <dbReference type="NCBI Taxonomy" id="1851019"/>
    <lineage>
        <taxon>Bacteria</taxon>
        <taxon>Pseudomonadati</taxon>
        <taxon>Pseudomonadota</taxon>
        <taxon>Gammaproteobacteria</taxon>
        <taxon>Oceanospirillales</taxon>
        <taxon>Halomonadaceae</taxon>
        <taxon>Larsenimonas</taxon>
    </lineage>
</organism>
<keyword evidence="2" id="KW-1185">Reference proteome</keyword>
<dbReference type="EMBL" id="JARWAO010000010">
    <property type="protein sequence ID" value="MDR5897278.1"/>
    <property type="molecule type" value="Genomic_DNA"/>
</dbReference>
<dbReference type="Proteomes" id="UP001269375">
    <property type="component" value="Unassembled WGS sequence"/>
</dbReference>
<dbReference type="Gene3D" id="3.40.50.300">
    <property type="entry name" value="P-loop containing nucleotide triphosphate hydrolases"/>
    <property type="match status" value="1"/>
</dbReference>
<sequence>MKYTVTPSQAKSQLIHALTAGLVPVIHGSPAIGKSAIVRQVAEEFNLELIDVRLSQYDPTDLNGFPKIDVERGRAGYVPMETFPLEGDPLPEDKDGWLIFFDEISSAPRSVQAAAYKILLDRMVGQSRLHPKAVMAGAGNLETDNAIVEEMSTALQSRLSHLEMVPNLNDWIAQAAKDKVDYRILSFLRFKPDLLYSFKPDHTDFTYASPRTWYKASPLTKGRTDINEVMPILAGTVSSGVASEFKSFVEIHEQLPTIEQIVAAPSEISLPQEPSIQFALTGSIAAHAKESVLDGLMTFVRRLPPEFQIVCMRDMLRHHPVLVQHDAIKNWISVNAVELF</sequence>
<dbReference type="RefSeq" id="WP_251595545.1">
    <property type="nucleotide sequence ID" value="NZ_JAMLJI010000006.1"/>
</dbReference>
<comment type="caution">
    <text evidence="1">The sequence shown here is derived from an EMBL/GenBank/DDBJ whole genome shotgun (WGS) entry which is preliminary data.</text>
</comment>
<name>A0ABU1GZ00_9GAMM</name>
<evidence type="ECO:0008006" key="3">
    <source>
        <dbReference type="Google" id="ProtNLM"/>
    </source>
</evidence>
<evidence type="ECO:0000313" key="2">
    <source>
        <dbReference type="Proteomes" id="UP001269375"/>
    </source>
</evidence>
<gene>
    <name evidence="1" type="ORF">QC825_14500</name>
</gene>
<evidence type="ECO:0000313" key="1">
    <source>
        <dbReference type="EMBL" id="MDR5897278.1"/>
    </source>
</evidence>
<protein>
    <recommendedName>
        <fullName evidence="3">ATP-binding protein</fullName>
    </recommendedName>
</protein>
<accession>A0ABU1GZ00</accession>
<dbReference type="InterPro" id="IPR027417">
    <property type="entry name" value="P-loop_NTPase"/>
</dbReference>
<reference evidence="1 2" key="1">
    <citation type="submission" date="2023-04" db="EMBL/GenBank/DDBJ databases">
        <title>A long-awaited taxogenomic arrangement of the family Halomonadaceae.</title>
        <authorList>
            <person name="De La Haba R."/>
            <person name="Chuvochina M."/>
            <person name="Wittouck S."/>
            <person name="Arahal D.R."/>
            <person name="Sanchez-Porro C."/>
            <person name="Hugenholtz P."/>
            <person name="Ventosa A."/>
        </authorList>
    </citation>
    <scope>NUCLEOTIDE SEQUENCE [LARGE SCALE GENOMIC DNA]</scope>
    <source>
        <strain evidence="1 2">DSM 22428</strain>
    </source>
</reference>
<proteinExistence type="predicted"/>
<dbReference type="SUPFAM" id="SSF52540">
    <property type="entry name" value="P-loop containing nucleoside triphosphate hydrolases"/>
    <property type="match status" value="1"/>
</dbReference>